<keyword evidence="1" id="KW-0813">Transport</keyword>
<keyword evidence="3" id="KW-1185">Reference proteome</keyword>
<dbReference type="OrthoDB" id="7059230at2"/>
<dbReference type="GO" id="GO:0060003">
    <property type="term" value="P:copper ion export"/>
    <property type="evidence" value="ECO:0007669"/>
    <property type="project" value="TreeGrafter"/>
</dbReference>
<evidence type="ECO:0008006" key="4">
    <source>
        <dbReference type="Google" id="ProtNLM"/>
    </source>
</evidence>
<dbReference type="InterPro" id="IPR051909">
    <property type="entry name" value="MFP_Cation_Efflux"/>
</dbReference>
<proteinExistence type="predicted"/>
<accession>A0A1N7SH13</accession>
<name>A0A1N7SH13_9BURK</name>
<reference evidence="2 3" key="1">
    <citation type="submission" date="2016-12" db="EMBL/GenBank/DDBJ databases">
        <authorList>
            <person name="Song W.-J."/>
            <person name="Kurnit D.M."/>
        </authorList>
    </citation>
    <scope>NUCLEOTIDE SEQUENCE [LARGE SCALE GENOMIC DNA]</scope>
    <source>
        <strain evidence="2 3">STM7296</strain>
    </source>
</reference>
<dbReference type="Gene3D" id="1.10.287.470">
    <property type="entry name" value="Helix hairpin bin"/>
    <property type="match status" value="1"/>
</dbReference>
<dbReference type="AlphaFoldDB" id="A0A1N7SH13"/>
<dbReference type="EMBL" id="CYGX02000068">
    <property type="protein sequence ID" value="SIT46625.1"/>
    <property type="molecule type" value="Genomic_DNA"/>
</dbReference>
<dbReference type="Proteomes" id="UP000187012">
    <property type="component" value="Unassembled WGS sequence"/>
</dbReference>
<dbReference type="Gene3D" id="2.40.420.20">
    <property type="match status" value="1"/>
</dbReference>
<dbReference type="PANTHER" id="PTHR30097:SF4">
    <property type="entry name" value="SLR6042 PROTEIN"/>
    <property type="match status" value="1"/>
</dbReference>
<evidence type="ECO:0000256" key="1">
    <source>
        <dbReference type="ARBA" id="ARBA00022448"/>
    </source>
</evidence>
<gene>
    <name evidence="2" type="ORF">BN2475_680006</name>
</gene>
<protein>
    <recommendedName>
        <fullName evidence="4">Metal transporter</fullName>
    </recommendedName>
</protein>
<dbReference type="GO" id="GO:0015679">
    <property type="term" value="P:plasma membrane copper ion transport"/>
    <property type="evidence" value="ECO:0007669"/>
    <property type="project" value="TreeGrafter"/>
</dbReference>
<sequence length="354" mass="37898">MKYRLLFFCAVTIALAAGAGWYIYQTLYRNPSASPATARAAPQPTVQTVNGETVVVLSPDVQRASHIEVAPLVLTTAQPASAAWATVVDLQPLFDLHNRLAAARADLDTLTAQSDNSHAQYERSRVLFEDDRNISQKSLQDARAAMQGDQAKLQSATATVGGLEATMRQQFGDALASASMAPASDLFQRLLLGRMVVVRVTFPATYSGPAPAHITIDVPAGQPVPAQKLSASPLADPSVQGNPWFYAVDHLLPVGTRTSVNVPSPAPGAQALAIPEQAVIWYGGQTWTYVQTAPDRFTRRYVPAGNEHERGFVVTSGFHAADRVVTQGAQLLLSEELKPQGIATACKDPPECDD</sequence>
<dbReference type="PANTHER" id="PTHR30097">
    <property type="entry name" value="CATION EFFLUX SYSTEM PROTEIN CUSB"/>
    <property type="match status" value="1"/>
</dbReference>
<dbReference type="GO" id="GO:0030313">
    <property type="term" value="C:cell envelope"/>
    <property type="evidence" value="ECO:0007669"/>
    <property type="project" value="TreeGrafter"/>
</dbReference>
<evidence type="ECO:0000313" key="3">
    <source>
        <dbReference type="Proteomes" id="UP000187012"/>
    </source>
</evidence>
<evidence type="ECO:0000313" key="2">
    <source>
        <dbReference type="EMBL" id="SIT46625.1"/>
    </source>
</evidence>
<organism evidence="2 3">
    <name type="scientific">Paraburkholderia ribeironis</name>
    <dbReference type="NCBI Taxonomy" id="1247936"/>
    <lineage>
        <taxon>Bacteria</taxon>
        <taxon>Pseudomonadati</taxon>
        <taxon>Pseudomonadota</taxon>
        <taxon>Betaproteobacteria</taxon>
        <taxon>Burkholderiales</taxon>
        <taxon>Burkholderiaceae</taxon>
        <taxon>Paraburkholderia</taxon>
    </lineage>
</organism>
<dbReference type="RefSeq" id="WP_094782426.1">
    <property type="nucleotide sequence ID" value="NZ_CYGX02000068.1"/>
</dbReference>
<dbReference type="STRING" id="1247936.BN2475_680006"/>